<feature type="compositionally biased region" description="Low complexity" evidence="1">
    <location>
        <begin position="64"/>
        <end position="92"/>
    </location>
</feature>
<reference evidence="3" key="1">
    <citation type="journal article" date="2018" name="Nat. Microbiol.">
        <title>Leveraging single-cell genomics to expand the fungal tree of life.</title>
        <authorList>
            <person name="Ahrendt S.R."/>
            <person name="Quandt C.A."/>
            <person name="Ciobanu D."/>
            <person name="Clum A."/>
            <person name="Salamov A."/>
            <person name="Andreopoulos B."/>
            <person name="Cheng J.F."/>
            <person name="Woyke T."/>
            <person name="Pelin A."/>
            <person name="Henrissat B."/>
            <person name="Reynolds N.K."/>
            <person name="Benny G.L."/>
            <person name="Smith M.E."/>
            <person name="James T.Y."/>
            <person name="Grigoriev I.V."/>
        </authorList>
    </citation>
    <scope>NUCLEOTIDE SEQUENCE [LARGE SCALE GENOMIC DNA]</scope>
    <source>
        <strain evidence="3">RSA 468</strain>
    </source>
</reference>
<dbReference type="AlphaFoldDB" id="A0A4P9ZWS1"/>
<evidence type="ECO:0000256" key="1">
    <source>
        <dbReference type="SAM" id="MobiDB-lite"/>
    </source>
</evidence>
<feature type="region of interest" description="Disordered" evidence="1">
    <location>
        <begin position="64"/>
        <end position="106"/>
    </location>
</feature>
<protein>
    <submittedName>
        <fullName evidence="2">Uncharacterized protein</fullName>
    </submittedName>
</protein>
<evidence type="ECO:0000313" key="3">
    <source>
        <dbReference type="Proteomes" id="UP000268162"/>
    </source>
</evidence>
<accession>A0A4P9ZWS1</accession>
<dbReference type="Proteomes" id="UP000268162">
    <property type="component" value="Unassembled WGS sequence"/>
</dbReference>
<keyword evidence="3" id="KW-1185">Reference proteome</keyword>
<sequence>MNVSTPTQVAQSAAPLSAVREAQRSLADLNQSIHLLLSNTQRMVRSIKSHPPTQSLPLPTAATALTTGSLNGPTTEATPAATPTSTSTSTTTDPVTKETLGGNRQQYQQDLDRFKRALENVDKVATTINPSEASESEIELLRTTRDQLLKVALDKGDTVQEMIQRLASLQIALDTLVDFRDSFA</sequence>
<dbReference type="EMBL" id="ML002511">
    <property type="protein sequence ID" value="RKP37312.1"/>
    <property type="molecule type" value="Genomic_DNA"/>
</dbReference>
<evidence type="ECO:0000313" key="2">
    <source>
        <dbReference type="EMBL" id="RKP37312.1"/>
    </source>
</evidence>
<organism evidence="2 3">
    <name type="scientific">Dimargaris cristalligena</name>
    <dbReference type="NCBI Taxonomy" id="215637"/>
    <lineage>
        <taxon>Eukaryota</taxon>
        <taxon>Fungi</taxon>
        <taxon>Fungi incertae sedis</taxon>
        <taxon>Zoopagomycota</taxon>
        <taxon>Kickxellomycotina</taxon>
        <taxon>Dimargaritomycetes</taxon>
        <taxon>Dimargaritales</taxon>
        <taxon>Dimargaritaceae</taxon>
        <taxon>Dimargaris</taxon>
    </lineage>
</organism>
<proteinExistence type="predicted"/>
<dbReference type="OrthoDB" id="10638532at2759"/>
<gene>
    <name evidence="2" type="ORF">BJ085DRAFT_39189</name>
</gene>
<name>A0A4P9ZWS1_9FUNG</name>